<organism evidence="1 2">
    <name type="scientific">Streptococcus hillyeri</name>
    <dbReference type="NCBI Taxonomy" id="2282420"/>
    <lineage>
        <taxon>Bacteria</taxon>
        <taxon>Bacillati</taxon>
        <taxon>Bacillota</taxon>
        <taxon>Bacilli</taxon>
        <taxon>Lactobacillales</taxon>
        <taxon>Streptococcaceae</taxon>
        <taxon>Streptococcus</taxon>
    </lineage>
</organism>
<evidence type="ECO:0000313" key="1">
    <source>
        <dbReference type="EMBL" id="RLY02911.1"/>
    </source>
</evidence>
<sequence length="135" mass="15863">MAKTPFTQEILLQVYNENGLISFDLLMEKLNGWRLSDIKERLNQWRFRNVINYTVQDGEITDFQLLKNKVESSQEVSEGRKLKLEAYFKQVLATAEIISKTTASDTNRLKAIQLQQQAINEIPDKYFKEFHELYA</sequence>
<comment type="caution">
    <text evidence="1">The sequence shown here is derived from an EMBL/GenBank/DDBJ whole genome shotgun (WGS) entry which is preliminary data.</text>
</comment>
<dbReference type="AlphaFoldDB" id="A0A3L9DNL1"/>
<reference evidence="1 2" key="1">
    <citation type="submission" date="2018-10" db="EMBL/GenBank/DDBJ databases">
        <title>Streptococcus hillyeri sp. nov., isolated from equine tracheal sample.</title>
        <authorList>
            <person name="Macfadyen A.C."/>
            <person name="Waller A."/>
            <person name="Paterson G.K."/>
        </authorList>
    </citation>
    <scope>NUCLEOTIDE SEQUENCE [LARGE SCALE GENOMIC DNA]</scope>
    <source>
        <strain evidence="1 2">28462</strain>
    </source>
</reference>
<dbReference type="EMBL" id="RCVM01000011">
    <property type="protein sequence ID" value="RLY02911.1"/>
    <property type="molecule type" value="Genomic_DNA"/>
</dbReference>
<protein>
    <recommendedName>
        <fullName evidence="3">Phage protein</fullName>
    </recommendedName>
</protein>
<gene>
    <name evidence="1" type="ORF">EAF07_06355</name>
</gene>
<dbReference type="RefSeq" id="WP_121835756.1">
    <property type="nucleotide sequence ID" value="NZ_CP163513.1"/>
</dbReference>
<accession>A0A3L9DNL1</accession>
<name>A0A3L9DNL1_9STRE</name>
<dbReference type="Proteomes" id="UP000279194">
    <property type="component" value="Unassembled WGS sequence"/>
</dbReference>
<keyword evidence="2" id="KW-1185">Reference proteome</keyword>
<evidence type="ECO:0000313" key="2">
    <source>
        <dbReference type="Proteomes" id="UP000279194"/>
    </source>
</evidence>
<dbReference type="OrthoDB" id="2223375at2"/>
<proteinExistence type="predicted"/>
<evidence type="ECO:0008006" key="3">
    <source>
        <dbReference type="Google" id="ProtNLM"/>
    </source>
</evidence>